<dbReference type="GeneID" id="30208036"/>
<organism evidence="2">
    <name type="scientific">Kwoniella bestiolae CBS 10118</name>
    <dbReference type="NCBI Taxonomy" id="1296100"/>
    <lineage>
        <taxon>Eukaryota</taxon>
        <taxon>Fungi</taxon>
        <taxon>Dikarya</taxon>
        <taxon>Basidiomycota</taxon>
        <taxon>Agaricomycotina</taxon>
        <taxon>Tremellomycetes</taxon>
        <taxon>Tremellales</taxon>
        <taxon>Cryptococcaceae</taxon>
        <taxon>Kwoniella</taxon>
    </lineage>
</organism>
<evidence type="ECO:0000313" key="3">
    <source>
        <dbReference type="EMBL" id="WVW78311.1"/>
    </source>
</evidence>
<feature type="region of interest" description="Disordered" evidence="1">
    <location>
        <begin position="1"/>
        <end position="70"/>
    </location>
</feature>
<gene>
    <name evidence="2" type="ORF">I302_03637</name>
    <name evidence="3" type="ORF">I302_100265</name>
</gene>
<dbReference type="EMBL" id="CP144541">
    <property type="protein sequence ID" value="WVW78311.1"/>
    <property type="molecule type" value="Genomic_DNA"/>
</dbReference>
<reference evidence="3" key="4">
    <citation type="submission" date="2024-02" db="EMBL/GenBank/DDBJ databases">
        <title>Comparative genomics of Cryptococcus and Kwoniella reveals pathogenesis evolution and contrasting modes of karyotype evolution via chromosome fusion or intercentromeric recombination.</title>
        <authorList>
            <person name="Coelho M.A."/>
            <person name="David-Palma M."/>
            <person name="Shea T."/>
            <person name="Bowers K."/>
            <person name="McGinley-Smith S."/>
            <person name="Mohammad A.W."/>
            <person name="Gnirke A."/>
            <person name="Yurkov A.M."/>
            <person name="Nowrousian M."/>
            <person name="Sun S."/>
            <person name="Cuomo C.A."/>
            <person name="Heitman J."/>
        </authorList>
    </citation>
    <scope>NUCLEOTIDE SEQUENCE</scope>
    <source>
        <strain evidence="3">CBS 10118</strain>
    </source>
</reference>
<dbReference type="STRING" id="1296100.A0A1B9G4N8"/>
<protein>
    <submittedName>
        <fullName evidence="2">Uncharacterized protein</fullName>
    </submittedName>
</protein>
<dbReference type="AlphaFoldDB" id="A0A1B9G4N8"/>
<feature type="region of interest" description="Disordered" evidence="1">
    <location>
        <begin position="112"/>
        <end position="159"/>
    </location>
</feature>
<feature type="compositionally biased region" description="Basic residues" evidence="1">
    <location>
        <begin position="137"/>
        <end position="156"/>
    </location>
</feature>
<reference evidence="2" key="3">
    <citation type="submission" date="2014-01" db="EMBL/GenBank/DDBJ databases">
        <title>Evolution of pathogenesis and genome organization in the Tremellales.</title>
        <authorList>
            <person name="Cuomo C."/>
            <person name="Litvintseva A."/>
            <person name="Heitman J."/>
            <person name="Chen Y."/>
            <person name="Sun S."/>
            <person name="Springer D."/>
            <person name="Dromer F."/>
            <person name="Young S."/>
            <person name="Zeng Q."/>
            <person name="Chapman S."/>
            <person name="Gujja S."/>
            <person name="Saif S."/>
            <person name="Birren B."/>
        </authorList>
    </citation>
    <scope>NUCLEOTIDE SEQUENCE</scope>
    <source>
        <strain evidence="2">CBS 10118</strain>
    </source>
</reference>
<reference evidence="2" key="1">
    <citation type="submission" date="2013-07" db="EMBL/GenBank/DDBJ databases">
        <title>The Genome Sequence of Cryptococcus bestiolae CBS10118.</title>
        <authorList>
            <consortium name="The Broad Institute Genome Sequencing Platform"/>
            <person name="Cuomo C."/>
            <person name="Litvintseva A."/>
            <person name="Chen Y."/>
            <person name="Heitman J."/>
            <person name="Sun S."/>
            <person name="Springer D."/>
            <person name="Dromer F."/>
            <person name="Young S.K."/>
            <person name="Zeng Q."/>
            <person name="Gargeya S."/>
            <person name="Fitzgerald M."/>
            <person name="Abouelleil A."/>
            <person name="Alvarado L."/>
            <person name="Berlin A.M."/>
            <person name="Chapman S.B."/>
            <person name="Dewar J."/>
            <person name="Goldberg J."/>
            <person name="Griggs A."/>
            <person name="Gujja S."/>
            <person name="Hansen M."/>
            <person name="Howarth C."/>
            <person name="Imamovic A."/>
            <person name="Larimer J."/>
            <person name="McCowan C."/>
            <person name="Murphy C."/>
            <person name="Pearson M."/>
            <person name="Priest M."/>
            <person name="Roberts A."/>
            <person name="Saif S."/>
            <person name="Shea T."/>
            <person name="Sykes S."/>
            <person name="Wortman J."/>
            <person name="Nusbaum C."/>
            <person name="Birren B."/>
        </authorList>
    </citation>
    <scope>NUCLEOTIDE SEQUENCE [LARGE SCALE GENOMIC DNA]</scope>
    <source>
        <strain evidence="2">CBS 10118</strain>
    </source>
</reference>
<sequence length="546" mass="63309">MGLELYGIDQDEFSGSDLDDNPYYLMDDEEYHYTHGYDNEDNPSSDEEEPMSDSSDESDDSVYDISMDEDRTPRRVIRRREQVLECLECLALILDRRGGGVLIDGELSRLEEKRRDGREKRAKQLLDGSASGSRMNTKGKGKGQAKAKHQSKKPKLSNKSTLPWTRTIKLISSMKADGSAEKDPKELRCCLGILDYLIREQILPLSRDREYIHTLSGLEARIVRSIRNTKLHLPEGFNVIPLDSTLSQHISQTPLFLILRLARYSLRCEFIKPNILDLSNLPYDNINPFIQELHFEDLLDLVGSNLNDVTHLDLSGNKMDNKDLWGPNQSNFPRFQSLISPLPFPNIQVLNLHATPTLRNLPLSMVRLPQLRRIRCDRTSALRWECRFRETSSLYRYHGPIDNVMRFNVEYRRTETNVMSLDKRRGVGVPSLIDFCILSLSLPRFSLTPREDMDSYEKMIGEMIPERYLGLFRGSYRCDRCFRFVVVDQEEKYNRVKALPKEVGWRLHDPRLNYDKKERDRLTLTPVTMLGRCCASCDVQVARTRF</sequence>
<feature type="compositionally biased region" description="Basic and acidic residues" evidence="1">
    <location>
        <begin position="112"/>
        <end position="124"/>
    </location>
</feature>
<name>A0A1B9G4N8_9TREE</name>
<accession>A0A1B9G4N8</accession>
<proteinExistence type="predicted"/>
<dbReference type="Proteomes" id="UP000092730">
    <property type="component" value="Chromosome 1"/>
</dbReference>
<feature type="compositionally biased region" description="Acidic residues" evidence="1">
    <location>
        <begin position="39"/>
        <end position="62"/>
    </location>
</feature>
<keyword evidence="4" id="KW-1185">Reference proteome</keyword>
<dbReference type="RefSeq" id="XP_019047030.1">
    <property type="nucleotide sequence ID" value="XM_019190282.1"/>
</dbReference>
<evidence type="ECO:0000313" key="2">
    <source>
        <dbReference type="EMBL" id="OCF25960.1"/>
    </source>
</evidence>
<evidence type="ECO:0000313" key="4">
    <source>
        <dbReference type="Proteomes" id="UP000092730"/>
    </source>
</evidence>
<dbReference type="OrthoDB" id="2565084at2759"/>
<dbReference type="VEuPathDB" id="FungiDB:I302_03637"/>
<dbReference type="EMBL" id="KI894020">
    <property type="protein sequence ID" value="OCF25960.1"/>
    <property type="molecule type" value="Genomic_DNA"/>
</dbReference>
<reference evidence="3" key="2">
    <citation type="submission" date="2013-07" db="EMBL/GenBank/DDBJ databases">
        <authorList>
            <consortium name="The Broad Institute Genome Sequencing Platform"/>
            <person name="Cuomo C."/>
            <person name="Litvintseva A."/>
            <person name="Chen Y."/>
            <person name="Heitman J."/>
            <person name="Sun S."/>
            <person name="Springer D."/>
            <person name="Dromer F."/>
            <person name="Young S.K."/>
            <person name="Zeng Q."/>
            <person name="Gargeya S."/>
            <person name="Fitzgerald M."/>
            <person name="Abouelleil A."/>
            <person name="Alvarado L."/>
            <person name="Berlin A.M."/>
            <person name="Chapman S.B."/>
            <person name="Dewar J."/>
            <person name="Goldberg J."/>
            <person name="Griggs A."/>
            <person name="Gujja S."/>
            <person name="Hansen M."/>
            <person name="Howarth C."/>
            <person name="Imamovic A."/>
            <person name="Larimer J."/>
            <person name="McCowan C."/>
            <person name="Murphy C."/>
            <person name="Pearson M."/>
            <person name="Priest M."/>
            <person name="Roberts A."/>
            <person name="Saif S."/>
            <person name="Shea T."/>
            <person name="Sykes S."/>
            <person name="Wortman J."/>
            <person name="Nusbaum C."/>
            <person name="Birren B."/>
        </authorList>
    </citation>
    <scope>NUCLEOTIDE SEQUENCE</scope>
    <source>
        <strain evidence="3">CBS 10118</strain>
    </source>
</reference>
<dbReference type="KEGG" id="kbi:30208036"/>
<evidence type="ECO:0000256" key="1">
    <source>
        <dbReference type="SAM" id="MobiDB-lite"/>
    </source>
</evidence>
<feature type="compositionally biased region" description="Acidic residues" evidence="1">
    <location>
        <begin position="9"/>
        <end position="30"/>
    </location>
</feature>